<reference evidence="1" key="1">
    <citation type="journal article" date="2022" name="Int. J. Mol. Sci.">
        <title>Draft Genome of Tanacetum Coccineum: Genomic Comparison of Closely Related Tanacetum-Family Plants.</title>
        <authorList>
            <person name="Yamashiro T."/>
            <person name="Shiraishi A."/>
            <person name="Nakayama K."/>
            <person name="Satake H."/>
        </authorList>
    </citation>
    <scope>NUCLEOTIDE SEQUENCE</scope>
</reference>
<protein>
    <submittedName>
        <fullName evidence="1">Uncharacterized protein</fullName>
    </submittedName>
</protein>
<evidence type="ECO:0000313" key="2">
    <source>
        <dbReference type="Proteomes" id="UP001151760"/>
    </source>
</evidence>
<sequence length="328" mass="36609">MRESSSLLSFEGALSMNLRSSNIRMNRHVEENAHTVTQRFGDVGRDAQRSLWIASSLGDDDQGEIYANSGRRSFRLDEKERSVLDAAVMRVSIGIIQCGLKDASERMPGVTTNCSVCRGVDEAIPKSLRGLIYYSCRDNVFQGSAAFGCARRIDNHIFEETRPGQRVRGAAQRWRMRPGGSRLRIICSDGVDLARGCGQGEGCEACTDLNKRMKFIGGDTLNWACCKAQGKKVPFKCENIKGRSVGSSGKGVPQAELDKEYRYVIRMRLECYAHVRASRDLSKYSVEVLMTSKQNGMDSSHFCGGRRLSEWTVLTRKVHGIGAQRKWM</sequence>
<name>A0ABQ4ZZR6_9ASTR</name>
<gene>
    <name evidence="1" type="ORF">Tco_0801759</name>
</gene>
<dbReference type="Proteomes" id="UP001151760">
    <property type="component" value="Unassembled WGS sequence"/>
</dbReference>
<organism evidence="1 2">
    <name type="scientific">Tanacetum coccineum</name>
    <dbReference type="NCBI Taxonomy" id="301880"/>
    <lineage>
        <taxon>Eukaryota</taxon>
        <taxon>Viridiplantae</taxon>
        <taxon>Streptophyta</taxon>
        <taxon>Embryophyta</taxon>
        <taxon>Tracheophyta</taxon>
        <taxon>Spermatophyta</taxon>
        <taxon>Magnoliopsida</taxon>
        <taxon>eudicotyledons</taxon>
        <taxon>Gunneridae</taxon>
        <taxon>Pentapetalae</taxon>
        <taxon>asterids</taxon>
        <taxon>campanulids</taxon>
        <taxon>Asterales</taxon>
        <taxon>Asteraceae</taxon>
        <taxon>Asteroideae</taxon>
        <taxon>Anthemideae</taxon>
        <taxon>Anthemidinae</taxon>
        <taxon>Tanacetum</taxon>
    </lineage>
</organism>
<comment type="caution">
    <text evidence="1">The sequence shown here is derived from an EMBL/GenBank/DDBJ whole genome shotgun (WGS) entry which is preliminary data.</text>
</comment>
<proteinExistence type="predicted"/>
<evidence type="ECO:0000313" key="1">
    <source>
        <dbReference type="EMBL" id="GJS94791.1"/>
    </source>
</evidence>
<accession>A0ABQ4ZZR6</accession>
<reference evidence="1" key="2">
    <citation type="submission" date="2022-01" db="EMBL/GenBank/DDBJ databases">
        <authorList>
            <person name="Yamashiro T."/>
            <person name="Shiraishi A."/>
            <person name="Satake H."/>
            <person name="Nakayama K."/>
        </authorList>
    </citation>
    <scope>NUCLEOTIDE SEQUENCE</scope>
</reference>
<keyword evidence="2" id="KW-1185">Reference proteome</keyword>
<dbReference type="EMBL" id="BQNB010011759">
    <property type="protein sequence ID" value="GJS94791.1"/>
    <property type="molecule type" value="Genomic_DNA"/>
</dbReference>